<feature type="region of interest" description="Disordered" evidence="1">
    <location>
        <begin position="1"/>
        <end position="102"/>
    </location>
</feature>
<reference evidence="2 3" key="1">
    <citation type="submission" date="2017-10" db="EMBL/GenBank/DDBJ databases">
        <title>Massilia psychrophilum sp. nov., a novel purple-pigmented bacterium isolated from Tianshan glacier, Xinjiang Municipality, China.</title>
        <authorList>
            <person name="Wang H."/>
        </authorList>
    </citation>
    <scope>NUCLEOTIDE SEQUENCE [LARGE SCALE GENOMIC DNA]</scope>
    <source>
        <strain evidence="2 3">JCM 30074</strain>
    </source>
</reference>
<feature type="compositionally biased region" description="Basic and acidic residues" evidence="1">
    <location>
        <begin position="14"/>
        <end position="24"/>
    </location>
</feature>
<sequence length="102" mass="9350">MAAAAALLAGGCTRGEKAPDDGIRKTNFPGGVTAGGGTSGEVIARSQKPVTDGSYAGGTPGIAGGAGGTTGGTATAGAVRESGHGPSGTTAPPAAKQTPSGQ</sequence>
<protein>
    <submittedName>
        <fullName evidence="2">Uncharacterized protein</fullName>
    </submittedName>
</protein>
<dbReference type="AlphaFoldDB" id="A0A2G8THS4"/>
<proteinExistence type="predicted"/>
<feature type="compositionally biased region" description="Gly residues" evidence="1">
    <location>
        <begin position="55"/>
        <end position="71"/>
    </location>
</feature>
<evidence type="ECO:0000313" key="2">
    <source>
        <dbReference type="EMBL" id="PIL45601.1"/>
    </source>
</evidence>
<comment type="caution">
    <text evidence="2">The sequence shown here is derived from an EMBL/GenBank/DDBJ whole genome shotgun (WGS) entry which is preliminary data.</text>
</comment>
<dbReference type="EMBL" id="PDOC01000003">
    <property type="protein sequence ID" value="PIL45601.1"/>
    <property type="molecule type" value="Genomic_DNA"/>
</dbReference>
<name>A0A2G8THS4_9BURK</name>
<evidence type="ECO:0000313" key="3">
    <source>
        <dbReference type="Proteomes" id="UP000230390"/>
    </source>
</evidence>
<evidence type="ECO:0000256" key="1">
    <source>
        <dbReference type="SAM" id="MobiDB-lite"/>
    </source>
</evidence>
<dbReference type="Proteomes" id="UP000230390">
    <property type="component" value="Unassembled WGS sequence"/>
</dbReference>
<gene>
    <name evidence="2" type="ORF">CR105_05790</name>
</gene>
<organism evidence="2 3">
    <name type="scientific">Massilia eurypsychrophila</name>
    <dbReference type="NCBI Taxonomy" id="1485217"/>
    <lineage>
        <taxon>Bacteria</taxon>
        <taxon>Pseudomonadati</taxon>
        <taxon>Pseudomonadota</taxon>
        <taxon>Betaproteobacteria</taxon>
        <taxon>Burkholderiales</taxon>
        <taxon>Oxalobacteraceae</taxon>
        <taxon>Telluria group</taxon>
        <taxon>Massilia</taxon>
    </lineage>
</organism>
<keyword evidence="3" id="KW-1185">Reference proteome</keyword>
<accession>A0A2G8THS4</accession>